<protein>
    <submittedName>
        <fullName evidence="1">Uncharacterized protein</fullName>
    </submittedName>
</protein>
<gene>
    <name evidence="1" type="ORF">ACFQ27_13345</name>
</gene>
<dbReference type="Proteomes" id="UP001597216">
    <property type="component" value="Unassembled WGS sequence"/>
</dbReference>
<proteinExistence type="predicted"/>
<reference evidence="2" key="1">
    <citation type="journal article" date="2019" name="Int. J. Syst. Evol. Microbiol.">
        <title>The Global Catalogue of Microorganisms (GCM) 10K type strain sequencing project: providing services to taxonomists for standard genome sequencing and annotation.</title>
        <authorList>
            <consortium name="The Broad Institute Genomics Platform"/>
            <consortium name="The Broad Institute Genome Sequencing Center for Infectious Disease"/>
            <person name="Wu L."/>
            <person name="Ma J."/>
        </authorList>
    </citation>
    <scope>NUCLEOTIDE SEQUENCE [LARGE SCALE GENOMIC DNA]</scope>
    <source>
        <strain evidence="2">CCUG 55074</strain>
    </source>
</reference>
<dbReference type="RefSeq" id="WP_377353918.1">
    <property type="nucleotide sequence ID" value="NZ_JBHTLQ010000030.1"/>
</dbReference>
<comment type="caution">
    <text evidence="1">The sequence shown here is derived from an EMBL/GenBank/DDBJ whole genome shotgun (WGS) entry which is preliminary data.</text>
</comment>
<name>A0ABW3T307_9CAUL</name>
<sequence>MQRNQVVHQSTFPARLEAVDQLRTAVRRDRGDPDGLRAAATAIDEATTRYSDKQIAVVHSAFAELLRVVAQLVEWRAAVLAAGVEADRFQRAAQMRLAGWKDEYGARLETKALTPTAEALATVPDPLQLGELCRQLALIALPVAIDGDERRWPRPWARSDNAEKKTPPPVELSVVFVTFEVDGAPASSLDYLTPNESHDLEIEVRVSRWPDEATTLRLSPVSIEAPGSFELPTFELQRPKGDPPLEVRQRGRARILGGQALRARPFEFRFAAEFAPLAAEQPVNVVGHRTLRFESIDVARSPLTGDEAVDRRLIEIRNELRQTPGLAQADLEAAMSLAQSLSRLAVRSLADNIFPEPIAEKAFQEQVRDELRRDPVVGPKLAVHGNVAAGIRDLSLNAVPMELKVDHDRVLALAEGQDYVEQAISYAVGAGKRVAVLGILNAPTRTAAANPAETGIGVLRSKSGLPVITVLIQGALPRPSDLSR</sequence>
<keyword evidence="2" id="KW-1185">Reference proteome</keyword>
<organism evidence="1 2">
    <name type="scientific">Phenylobacterium conjunctum</name>
    <dbReference type="NCBI Taxonomy" id="1298959"/>
    <lineage>
        <taxon>Bacteria</taxon>
        <taxon>Pseudomonadati</taxon>
        <taxon>Pseudomonadota</taxon>
        <taxon>Alphaproteobacteria</taxon>
        <taxon>Caulobacterales</taxon>
        <taxon>Caulobacteraceae</taxon>
        <taxon>Phenylobacterium</taxon>
    </lineage>
</organism>
<evidence type="ECO:0000313" key="1">
    <source>
        <dbReference type="EMBL" id="MFD1191569.1"/>
    </source>
</evidence>
<dbReference type="EMBL" id="JBHTLQ010000030">
    <property type="protein sequence ID" value="MFD1191569.1"/>
    <property type="molecule type" value="Genomic_DNA"/>
</dbReference>
<evidence type="ECO:0000313" key="2">
    <source>
        <dbReference type="Proteomes" id="UP001597216"/>
    </source>
</evidence>
<accession>A0ABW3T307</accession>